<accession>A0ACC2HQK1</accession>
<gene>
    <name evidence="1" type="ORF">OPT61_g10367</name>
</gene>
<keyword evidence="2" id="KW-1185">Reference proteome</keyword>
<comment type="caution">
    <text evidence="1">The sequence shown here is derived from an EMBL/GenBank/DDBJ whole genome shotgun (WGS) entry which is preliminary data.</text>
</comment>
<evidence type="ECO:0000313" key="2">
    <source>
        <dbReference type="Proteomes" id="UP001153331"/>
    </source>
</evidence>
<sequence length="154" mass="15971">MCARRPPSSTADYGTRTISAARHSRRASHDVDAVIRRRMRPASRCGCSLMRRVAGLGGGDTRHGGSVRRFGTTIRHDDSARRLGTCSQACESALAWVGLRPAYGLRDAGPTRPFTSTSASAAGRTAGGSGGSSPRSCSSRSFQSRASAASAAAG</sequence>
<reference evidence="1" key="1">
    <citation type="submission" date="2022-11" db="EMBL/GenBank/DDBJ databases">
        <title>Genome Sequence of Boeremia exigua.</title>
        <authorList>
            <person name="Buettner E."/>
        </authorList>
    </citation>
    <scope>NUCLEOTIDE SEQUENCE</scope>
    <source>
        <strain evidence="1">CU02</strain>
    </source>
</reference>
<protein>
    <submittedName>
        <fullName evidence="1">Uncharacterized protein</fullName>
    </submittedName>
</protein>
<evidence type="ECO:0000313" key="1">
    <source>
        <dbReference type="EMBL" id="KAJ8105125.1"/>
    </source>
</evidence>
<proteinExistence type="predicted"/>
<dbReference type="EMBL" id="JAPHNI010001642">
    <property type="protein sequence ID" value="KAJ8105125.1"/>
    <property type="molecule type" value="Genomic_DNA"/>
</dbReference>
<name>A0ACC2HQK1_9PLEO</name>
<organism evidence="1 2">
    <name type="scientific">Boeremia exigua</name>
    <dbReference type="NCBI Taxonomy" id="749465"/>
    <lineage>
        <taxon>Eukaryota</taxon>
        <taxon>Fungi</taxon>
        <taxon>Dikarya</taxon>
        <taxon>Ascomycota</taxon>
        <taxon>Pezizomycotina</taxon>
        <taxon>Dothideomycetes</taxon>
        <taxon>Pleosporomycetidae</taxon>
        <taxon>Pleosporales</taxon>
        <taxon>Pleosporineae</taxon>
        <taxon>Didymellaceae</taxon>
        <taxon>Boeremia</taxon>
    </lineage>
</organism>
<dbReference type="Proteomes" id="UP001153331">
    <property type="component" value="Unassembled WGS sequence"/>
</dbReference>